<dbReference type="PROSITE" id="PS50975">
    <property type="entry name" value="ATP_GRASP"/>
    <property type="match status" value="1"/>
</dbReference>
<evidence type="ECO:0000256" key="1">
    <source>
        <dbReference type="ARBA" id="ARBA00001936"/>
    </source>
</evidence>
<dbReference type="NCBIfam" id="TIGR01380">
    <property type="entry name" value="glut_syn"/>
    <property type="match status" value="1"/>
</dbReference>
<accession>A0ABY0IP67</accession>
<keyword evidence="3 10" id="KW-0436">Ligase</keyword>
<comment type="caution">
    <text evidence="12">The sequence shown here is derived from an EMBL/GenBank/DDBJ whole genome shotgun (WGS) entry which is preliminary data.</text>
</comment>
<evidence type="ECO:0000256" key="6">
    <source>
        <dbReference type="ARBA" id="ARBA00022741"/>
    </source>
</evidence>
<name>A0ABY0IP67_9RHOO</name>
<comment type="catalytic activity">
    <reaction evidence="10">
        <text>gamma-L-glutamyl-L-cysteine + glycine + ATP = glutathione + ADP + phosphate + H(+)</text>
        <dbReference type="Rhea" id="RHEA:13557"/>
        <dbReference type="ChEBI" id="CHEBI:15378"/>
        <dbReference type="ChEBI" id="CHEBI:30616"/>
        <dbReference type="ChEBI" id="CHEBI:43474"/>
        <dbReference type="ChEBI" id="CHEBI:57305"/>
        <dbReference type="ChEBI" id="CHEBI:57925"/>
        <dbReference type="ChEBI" id="CHEBI:58173"/>
        <dbReference type="ChEBI" id="CHEBI:456216"/>
        <dbReference type="EC" id="6.3.2.3"/>
    </reaction>
</comment>
<organism evidence="12 13">
    <name type="scientific">Azospira oryzae</name>
    <dbReference type="NCBI Taxonomy" id="146939"/>
    <lineage>
        <taxon>Bacteria</taxon>
        <taxon>Pseudomonadati</taxon>
        <taxon>Pseudomonadota</taxon>
        <taxon>Betaproteobacteria</taxon>
        <taxon>Rhodocyclales</taxon>
        <taxon>Rhodocyclaceae</taxon>
        <taxon>Azospira</taxon>
    </lineage>
</organism>
<keyword evidence="6 10" id="KW-0547">Nucleotide-binding</keyword>
<dbReference type="InterPro" id="IPR006284">
    <property type="entry name" value="Glut_synth_pro"/>
</dbReference>
<comment type="cofactor">
    <cofactor evidence="1">
        <name>Mn(2+)</name>
        <dbReference type="ChEBI" id="CHEBI:29035"/>
    </cofactor>
</comment>
<dbReference type="EMBL" id="SHKM01000002">
    <property type="protein sequence ID" value="RZT76505.1"/>
    <property type="molecule type" value="Genomic_DNA"/>
</dbReference>
<comment type="similarity">
    <text evidence="10">Belongs to the prokaryotic GSH synthase family.</text>
</comment>
<reference evidence="12 13" key="1">
    <citation type="submission" date="2019-02" db="EMBL/GenBank/DDBJ databases">
        <title>Genomic Encyclopedia of Type Strains, Phase IV (KMG-IV): sequencing the most valuable type-strain genomes for metagenomic binning, comparative biology and taxonomic classification.</title>
        <authorList>
            <person name="Goeker M."/>
        </authorList>
    </citation>
    <scope>NUCLEOTIDE SEQUENCE [LARGE SCALE GENOMIC DNA]</scope>
    <source>
        <strain evidence="12 13">DSM 21223</strain>
    </source>
</reference>
<dbReference type="Gene3D" id="3.30.1490.20">
    <property type="entry name" value="ATP-grasp fold, A domain"/>
    <property type="match status" value="1"/>
</dbReference>
<dbReference type="InterPro" id="IPR016185">
    <property type="entry name" value="PreATP-grasp_dom_sf"/>
</dbReference>
<dbReference type="HAMAP" id="MF_00162">
    <property type="entry name" value="GSH_S"/>
    <property type="match status" value="1"/>
</dbReference>
<evidence type="ECO:0000256" key="3">
    <source>
        <dbReference type="ARBA" id="ARBA00022598"/>
    </source>
</evidence>
<dbReference type="SUPFAM" id="SSF56059">
    <property type="entry name" value="Glutathione synthetase ATP-binding domain-like"/>
    <property type="match status" value="1"/>
</dbReference>
<protein>
    <recommendedName>
        <fullName evidence="10">Glutathione synthetase</fullName>
        <ecNumber evidence="10">6.3.2.3</ecNumber>
    </recommendedName>
    <alternativeName>
        <fullName evidence="10">GSH synthetase</fullName>
        <shortName evidence="10">GSH-S</shortName>
        <shortName evidence="10">GSHase</shortName>
    </alternativeName>
    <alternativeName>
        <fullName evidence="10">Glutathione synthase</fullName>
    </alternativeName>
</protein>
<keyword evidence="7 10" id="KW-0067">ATP-binding</keyword>
<keyword evidence="4 10" id="KW-0317">Glutathione biosynthesis</keyword>
<evidence type="ECO:0000256" key="5">
    <source>
        <dbReference type="ARBA" id="ARBA00022723"/>
    </source>
</evidence>
<evidence type="ECO:0000256" key="10">
    <source>
        <dbReference type="HAMAP-Rule" id="MF_00162"/>
    </source>
</evidence>
<evidence type="ECO:0000256" key="9">
    <source>
        <dbReference type="ARBA" id="ARBA00023211"/>
    </source>
</evidence>
<dbReference type="PANTHER" id="PTHR21621:SF4">
    <property type="entry name" value="GLUTATHIONE SYNTHETASE"/>
    <property type="match status" value="1"/>
</dbReference>
<evidence type="ECO:0000259" key="11">
    <source>
        <dbReference type="PROSITE" id="PS50975"/>
    </source>
</evidence>
<proteinExistence type="inferred from homology"/>
<feature type="domain" description="ATP-grasp" evidence="11">
    <location>
        <begin position="123"/>
        <end position="310"/>
    </location>
</feature>
<dbReference type="NCBIfam" id="NF003573">
    <property type="entry name" value="PRK05246.1"/>
    <property type="match status" value="1"/>
</dbReference>
<sequence length="315" mass="34872">MRIAFIVDPLDQLKAYKDSSVAMMRAAERHGHEAWALQVDSLAWSQEGGVRGQALRVHTRPDDHDWYRETGRESLALKDFDAVVMRKDPPFDVEYVTATWLLERAEAEGARIFNKPRALRDHSEKFATAEFPQFTVPALVTRDSHALQAFIDAQRDVVMKPLDGMGGSSIFRVHRNEPNRNVIIEVLTQLGQRTVMAQRFIPEISHGDKRILLINGKPVPYALARIPKAGETRGNLAVGGTGVAQELSPRDRQIAESLGPVLAARGLFLVGLDVIGDWLTEINVTSPTCMVEIQQQTGFDVAGAFITALEHACGS</sequence>
<keyword evidence="9" id="KW-0464">Manganese</keyword>
<dbReference type="InterPro" id="IPR004215">
    <property type="entry name" value="GSHS_N"/>
</dbReference>
<dbReference type="InterPro" id="IPR011761">
    <property type="entry name" value="ATP-grasp"/>
</dbReference>
<dbReference type="Pfam" id="PF02951">
    <property type="entry name" value="GSH-S_N"/>
    <property type="match status" value="1"/>
</dbReference>
<dbReference type="SUPFAM" id="SSF52440">
    <property type="entry name" value="PreATP-grasp domain"/>
    <property type="match status" value="1"/>
</dbReference>
<dbReference type="Gene3D" id="3.30.470.20">
    <property type="entry name" value="ATP-grasp fold, B domain"/>
    <property type="match status" value="1"/>
</dbReference>
<comment type="pathway">
    <text evidence="10">Sulfur metabolism; glutathione biosynthesis; glutathione from L-cysteine and L-glutamate: step 2/2.</text>
</comment>
<evidence type="ECO:0000256" key="2">
    <source>
        <dbReference type="ARBA" id="ARBA00001946"/>
    </source>
</evidence>
<dbReference type="RefSeq" id="WP_130459677.1">
    <property type="nucleotide sequence ID" value="NZ_SHKM01000002.1"/>
</dbReference>
<dbReference type="PANTHER" id="PTHR21621">
    <property type="entry name" value="RIBOSOMAL PROTEIN S6 MODIFICATION PROTEIN"/>
    <property type="match status" value="1"/>
</dbReference>
<evidence type="ECO:0000313" key="13">
    <source>
        <dbReference type="Proteomes" id="UP000292136"/>
    </source>
</evidence>
<keyword evidence="5" id="KW-0479">Metal-binding</keyword>
<keyword evidence="8" id="KW-0460">Magnesium</keyword>
<evidence type="ECO:0000256" key="7">
    <source>
        <dbReference type="ARBA" id="ARBA00022840"/>
    </source>
</evidence>
<dbReference type="InterPro" id="IPR013815">
    <property type="entry name" value="ATP_grasp_subdomain_1"/>
</dbReference>
<dbReference type="InterPro" id="IPR004218">
    <property type="entry name" value="GSHS_ATP-bd"/>
</dbReference>
<dbReference type="Proteomes" id="UP000292136">
    <property type="component" value="Unassembled WGS sequence"/>
</dbReference>
<evidence type="ECO:0000256" key="8">
    <source>
        <dbReference type="ARBA" id="ARBA00022842"/>
    </source>
</evidence>
<dbReference type="Pfam" id="PF02955">
    <property type="entry name" value="GSH-S_ATP"/>
    <property type="match status" value="1"/>
</dbReference>
<dbReference type="Gene3D" id="3.40.50.20">
    <property type="match status" value="1"/>
</dbReference>
<comment type="cofactor">
    <cofactor evidence="2">
        <name>Mg(2+)</name>
        <dbReference type="ChEBI" id="CHEBI:18420"/>
    </cofactor>
</comment>
<evidence type="ECO:0000313" key="12">
    <source>
        <dbReference type="EMBL" id="RZT76505.1"/>
    </source>
</evidence>
<gene>
    <name evidence="10" type="primary">gshB</name>
    <name evidence="12" type="ORF">EV678_2382</name>
</gene>
<dbReference type="EC" id="6.3.2.3" evidence="10"/>
<evidence type="ECO:0000256" key="4">
    <source>
        <dbReference type="ARBA" id="ARBA00022684"/>
    </source>
</evidence>
<keyword evidence="13" id="KW-1185">Reference proteome</keyword>